<name>A0A0A8B3S4_9ACTN</name>
<evidence type="ECO:0000256" key="2">
    <source>
        <dbReference type="ARBA" id="ARBA00023002"/>
    </source>
</evidence>
<dbReference type="PRINTS" id="PR00080">
    <property type="entry name" value="SDRFAMILY"/>
</dbReference>
<dbReference type="EMBL" id="CP009302">
    <property type="protein sequence ID" value="AJC12126.1"/>
    <property type="molecule type" value="Genomic_DNA"/>
</dbReference>
<dbReference type="PIRSF" id="PIRSF000126">
    <property type="entry name" value="11-beta-HSD1"/>
    <property type="match status" value="1"/>
</dbReference>
<dbReference type="OrthoDB" id="3178062at2"/>
<dbReference type="PANTHER" id="PTHR44196:SF2">
    <property type="entry name" value="SHORT-CHAIN DEHYDROGENASE-RELATED"/>
    <property type="match status" value="1"/>
</dbReference>
<keyword evidence="5" id="KW-1185">Reference proteome</keyword>
<comment type="similarity">
    <text evidence="1 3">Belongs to the short-chain dehydrogenases/reductases (SDR) family.</text>
</comment>
<accession>A0A0A8B3S4</accession>
<dbReference type="AlphaFoldDB" id="A0A0A8B3S4"/>
<protein>
    <recommendedName>
        <fullName evidence="6">SDR family oxidoreductase</fullName>
    </recommendedName>
</protein>
<dbReference type="InterPro" id="IPR002347">
    <property type="entry name" value="SDR_fam"/>
</dbReference>
<dbReference type="PRINTS" id="PR00081">
    <property type="entry name" value="GDHRDH"/>
</dbReference>
<dbReference type="SUPFAM" id="SSF51735">
    <property type="entry name" value="NAD(P)-binding Rossmann-fold domains"/>
    <property type="match status" value="1"/>
</dbReference>
<dbReference type="GO" id="GO:0016491">
    <property type="term" value="F:oxidoreductase activity"/>
    <property type="evidence" value="ECO:0007669"/>
    <property type="project" value="UniProtKB-KW"/>
</dbReference>
<reference evidence="5" key="1">
    <citation type="submission" date="2014-08" db="EMBL/GenBank/DDBJ databases">
        <title>Coriobacteriaceae sp. complete genome.</title>
        <authorList>
            <person name="Looft T."/>
            <person name="Bayles D.O."/>
            <person name="Stanton T.B."/>
        </authorList>
    </citation>
    <scope>NUCLEOTIDE SEQUENCE [LARGE SCALE GENOMIC DNA]</scope>
    <source>
        <strain evidence="5">68-1-3</strain>
    </source>
</reference>
<evidence type="ECO:0000313" key="4">
    <source>
        <dbReference type="EMBL" id="AJC12126.1"/>
    </source>
</evidence>
<dbReference type="RefSeq" id="WP_039689211.1">
    <property type="nucleotide sequence ID" value="NZ_CP009302.1"/>
</dbReference>
<dbReference type="Gene3D" id="3.40.50.720">
    <property type="entry name" value="NAD(P)-binding Rossmann-like Domain"/>
    <property type="match status" value="1"/>
</dbReference>
<gene>
    <name evidence="4" type="ORF">JI75_05045</name>
</gene>
<dbReference type="CDD" id="cd05233">
    <property type="entry name" value="SDR_c"/>
    <property type="match status" value="1"/>
</dbReference>
<evidence type="ECO:0000256" key="1">
    <source>
        <dbReference type="ARBA" id="ARBA00006484"/>
    </source>
</evidence>
<dbReference type="STRING" id="1531429.JI75_05045"/>
<dbReference type="Proteomes" id="UP000031121">
    <property type="component" value="Chromosome"/>
</dbReference>
<dbReference type="InterPro" id="IPR036291">
    <property type="entry name" value="NAD(P)-bd_dom_sf"/>
</dbReference>
<dbReference type="HOGENOM" id="CLU_010194_2_1_11"/>
<dbReference type="PANTHER" id="PTHR44196">
    <property type="entry name" value="DEHYDROGENASE/REDUCTASE SDR FAMILY MEMBER 7B"/>
    <property type="match status" value="1"/>
</dbReference>
<evidence type="ECO:0008006" key="6">
    <source>
        <dbReference type="Google" id="ProtNLM"/>
    </source>
</evidence>
<evidence type="ECO:0000313" key="5">
    <source>
        <dbReference type="Proteomes" id="UP000031121"/>
    </source>
</evidence>
<evidence type="ECO:0000256" key="3">
    <source>
        <dbReference type="RuleBase" id="RU000363"/>
    </source>
</evidence>
<dbReference type="Pfam" id="PF00106">
    <property type="entry name" value="adh_short"/>
    <property type="match status" value="1"/>
</dbReference>
<dbReference type="KEGG" id="cbac:JI75_05045"/>
<dbReference type="GO" id="GO:0016020">
    <property type="term" value="C:membrane"/>
    <property type="evidence" value="ECO:0007669"/>
    <property type="project" value="TreeGrafter"/>
</dbReference>
<proteinExistence type="inferred from homology"/>
<keyword evidence="2" id="KW-0560">Oxidoreductase</keyword>
<reference evidence="4 5" key="2">
    <citation type="journal article" date="2015" name="Genome Announc.">
        <title>Complete Genome Sequence of Coriobacteriaceae Strain 68-1-3, a Novel Mucus-Degrading Isolate from the Swine Intestinal Tract.</title>
        <authorList>
            <person name="Looft T."/>
            <person name="Bayles D.O."/>
            <person name="Alt D.P."/>
            <person name="Stanton T.B."/>
        </authorList>
    </citation>
    <scope>NUCLEOTIDE SEQUENCE [LARGE SCALE GENOMIC DNA]</scope>
    <source>
        <strain evidence="4 5">68-1-3</strain>
    </source>
</reference>
<organism evidence="4 5">
    <name type="scientific">Berryella intestinalis</name>
    <dbReference type="NCBI Taxonomy" id="1531429"/>
    <lineage>
        <taxon>Bacteria</taxon>
        <taxon>Bacillati</taxon>
        <taxon>Actinomycetota</taxon>
        <taxon>Coriobacteriia</taxon>
        <taxon>Eggerthellales</taxon>
        <taxon>Eggerthellaceae</taxon>
        <taxon>Berryella</taxon>
    </lineage>
</organism>
<sequence length="258" mass="27394">MERTALVTGASGGLGAEFARIFAREGYSLLLVARSERLLRERSSELSRTYGIEARWIALDLAEQGAPQRLLESVREEHVEVEALVNNAGFGDVSPLAHADAEKISRMVELNVGCLTELCRGIVPDMLERGSGAVLNVASVAAFMPGPYMASYFATKAYVLSFSEALSAELSGTGVTCTALCPGPTRTGFWKAAGDEGSPLLSALPCKTPAQVAEEGYRGLVRGKAIVVPGWTNRIAAFGTRLLPRAAVRGLAARAIRP</sequence>